<keyword evidence="1" id="KW-0378">Hydrolase</keyword>
<dbReference type="SUPFAM" id="SSF53474">
    <property type="entry name" value="alpha/beta-Hydrolases"/>
    <property type="match status" value="1"/>
</dbReference>
<dbReference type="AlphaFoldDB" id="A0A4R1H798"/>
<evidence type="ECO:0000256" key="1">
    <source>
        <dbReference type="ARBA" id="ARBA00022801"/>
    </source>
</evidence>
<dbReference type="EMBL" id="SMFX01000001">
    <property type="protein sequence ID" value="TCK17687.1"/>
    <property type="molecule type" value="Genomic_DNA"/>
</dbReference>
<dbReference type="InterPro" id="IPR051340">
    <property type="entry name" value="Haloalkane_dehalogenase"/>
</dbReference>
<dbReference type="PANTHER" id="PTHR42977">
    <property type="entry name" value="HYDROLASE-RELATED"/>
    <property type="match status" value="1"/>
</dbReference>
<gene>
    <name evidence="4" type="ORF">DFR30_0927</name>
</gene>
<evidence type="ECO:0000256" key="2">
    <source>
        <dbReference type="SAM" id="SignalP"/>
    </source>
</evidence>
<accession>A0A4R1H798</accession>
<dbReference type="Gene3D" id="3.40.50.1820">
    <property type="entry name" value="alpha/beta hydrolase"/>
    <property type="match status" value="1"/>
</dbReference>
<dbReference type="Pfam" id="PF00561">
    <property type="entry name" value="Abhydrolase_1"/>
    <property type="match status" value="1"/>
</dbReference>
<protein>
    <submittedName>
        <fullName evidence="4">Pimeloyl-ACP methyl ester carboxylesterase</fullName>
    </submittedName>
</protein>
<dbReference type="InterPro" id="IPR000073">
    <property type="entry name" value="AB_hydrolase_1"/>
</dbReference>
<organism evidence="4 5">
    <name type="scientific">Thiogranum longum</name>
    <dbReference type="NCBI Taxonomy" id="1537524"/>
    <lineage>
        <taxon>Bacteria</taxon>
        <taxon>Pseudomonadati</taxon>
        <taxon>Pseudomonadota</taxon>
        <taxon>Gammaproteobacteria</taxon>
        <taxon>Chromatiales</taxon>
        <taxon>Ectothiorhodospiraceae</taxon>
        <taxon>Thiogranum</taxon>
    </lineage>
</organism>
<keyword evidence="2" id="KW-0732">Signal</keyword>
<dbReference type="PANTHER" id="PTHR42977:SF3">
    <property type="entry name" value="AB HYDROLASE-1 DOMAIN-CONTAINING PROTEIN"/>
    <property type="match status" value="1"/>
</dbReference>
<feature type="signal peptide" evidence="2">
    <location>
        <begin position="1"/>
        <end position="25"/>
    </location>
</feature>
<evidence type="ECO:0000313" key="5">
    <source>
        <dbReference type="Proteomes" id="UP000295707"/>
    </source>
</evidence>
<proteinExistence type="predicted"/>
<dbReference type="InterPro" id="IPR029058">
    <property type="entry name" value="AB_hydrolase_fold"/>
</dbReference>
<comment type="caution">
    <text evidence="4">The sequence shown here is derived from an EMBL/GenBank/DDBJ whole genome shotgun (WGS) entry which is preliminary data.</text>
</comment>
<evidence type="ECO:0000313" key="4">
    <source>
        <dbReference type="EMBL" id="TCK17687.1"/>
    </source>
</evidence>
<dbReference type="GO" id="GO:0004301">
    <property type="term" value="F:epoxide hydrolase activity"/>
    <property type="evidence" value="ECO:0007669"/>
    <property type="project" value="TreeGrafter"/>
</dbReference>
<name>A0A4R1H798_9GAMM</name>
<dbReference type="InterPro" id="IPR000639">
    <property type="entry name" value="Epox_hydrolase-like"/>
</dbReference>
<dbReference type="PRINTS" id="PR00111">
    <property type="entry name" value="ABHYDROLASE"/>
</dbReference>
<evidence type="ECO:0000259" key="3">
    <source>
        <dbReference type="Pfam" id="PF00561"/>
    </source>
</evidence>
<sequence>MMKTSIIFSKALLVVALVATGFTHAANQSTLATDQHVEVATTQTLHKTINIDGVEIFYRESGPVNAPVILLLHGFPTSSHMFRNLMPALSDRFHVVAPDYPGFGNSAQPGVDEFDYTFDNLANITQKFVDKLGLKRYSLYLMDYGAPVGFRLAVKHPERIDSLIVQNGNAYVEGLREFWDPIRKYWKDRTPENAQPLAGFIAPDGVKWQYTHGVRNEAAISPDNWNVDLRHLTREGNPDIQLALFYDYQSNVPHYPAWQAYFRKHQPPTLIVWGKNDYIFPAEGAHPYKRDLKNLEFHLLDTGHFALEEDGQVIANAIRRFLNQQVALVR</sequence>
<keyword evidence="5" id="KW-1185">Reference proteome</keyword>
<dbReference type="Proteomes" id="UP000295707">
    <property type="component" value="Unassembled WGS sequence"/>
</dbReference>
<feature type="domain" description="AB hydrolase-1" evidence="3">
    <location>
        <begin position="67"/>
        <end position="310"/>
    </location>
</feature>
<feature type="chain" id="PRO_5020273930" evidence="2">
    <location>
        <begin position="26"/>
        <end position="330"/>
    </location>
</feature>
<dbReference type="PRINTS" id="PR00412">
    <property type="entry name" value="EPOXHYDRLASE"/>
</dbReference>
<reference evidence="4 5" key="1">
    <citation type="submission" date="2019-03" db="EMBL/GenBank/DDBJ databases">
        <title>Genomic Encyclopedia of Type Strains, Phase IV (KMG-IV): sequencing the most valuable type-strain genomes for metagenomic binning, comparative biology and taxonomic classification.</title>
        <authorList>
            <person name="Goeker M."/>
        </authorList>
    </citation>
    <scope>NUCLEOTIDE SEQUENCE [LARGE SCALE GENOMIC DNA]</scope>
    <source>
        <strain evidence="4 5">DSM 19610</strain>
    </source>
</reference>
<dbReference type="RefSeq" id="WP_207891806.1">
    <property type="nucleotide sequence ID" value="NZ_SMFX01000001.1"/>
</dbReference>
<dbReference type="FunFam" id="3.40.50.1820:FF:000173">
    <property type="entry name" value="Alpha/beta hydrolase"/>
    <property type="match status" value="1"/>
</dbReference>